<evidence type="ECO:0000313" key="3">
    <source>
        <dbReference type="Proteomes" id="UP001159363"/>
    </source>
</evidence>
<organism evidence="2 3">
    <name type="scientific">Dryococelus australis</name>
    <dbReference type="NCBI Taxonomy" id="614101"/>
    <lineage>
        <taxon>Eukaryota</taxon>
        <taxon>Metazoa</taxon>
        <taxon>Ecdysozoa</taxon>
        <taxon>Arthropoda</taxon>
        <taxon>Hexapoda</taxon>
        <taxon>Insecta</taxon>
        <taxon>Pterygota</taxon>
        <taxon>Neoptera</taxon>
        <taxon>Polyneoptera</taxon>
        <taxon>Phasmatodea</taxon>
        <taxon>Verophasmatodea</taxon>
        <taxon>Anareolatae</taxon>
        <taxon>Phasmatidae</taxon>
        <taxon>Eurycanthinae</taxon>
        <taxon>Dryococelus</taxon>
    </lineage>
</organism>
<gene>
    <name evidence="2" type="ORF">PR048_031170</name>
</gene>
<protein>
    <recommendedName>
        <fullName evidence="4">Ribosomal protein S3</fullName>
    </recommendedName>
</protein>
<evidence type="ECO:0000256" key="1">
    <source>
        <dbReference type="SAM" id="MobiDB-lite"/>
    </source>
</evidence>
<reference evidence="2 3" key="1">
    <citation type="submission" date="2023-02" db="EMBL/GenBank/DDBJ databases">
        <title>LHISI_Scaffold_Assembly.</title>
        <authorList>
            <person name="Stuart O.P."/>
            <person name="Cleave R."/>
            <person name="Magrath M.J.L."/>
            <person name="Mikheyev A.S."/>
        </authorList>
    </citation>
    <scope>NUCLEOTIDE SEQUENCE [LARGE SCALE GENOMIC DNA]</scope>
    <source>
        <strain evidence="2">Daus_M_001</strain>
        <tissue evidence="2">Leg muscle</tissue>
    </source>
</reference>
<accession>A0ABQ9G4I0</accession>
<evidence type="ECO:0000313" key="2">
    <source>
        <dbReference type="EMBL" id="KAJ8867369.1"/>
    </source>
</evidence>
<sequence>MAGGERANRGATASPTRRSWRRYGRHELKRRRRVDTLRPSVFPIKALIREAGEVLIGVAQGGLLSVHKGEGGGLREFSPYLQRWRVVPASPPETADEAGVSYSLLTKTPRGEQTRWAGLIKPLSLDIHHRSSVFPGAKKELNRRVLKSSMRGSLSAKYRMSLPTVKPSTCSLFNMSFVMCLARGRSRILIARYKETASSENTETEMVNTIPREQHGATSSANGETLVACSSQSGTRSVPGASAANQRMGSPTSKEPSRQYCVSRNLHRFSVSLPNHCRFLQTSARRKAVDIDGYLHLQMVTWSSIYIRRSFRLNGSYVGSQWGNDAGSSAYSAVRFSLMPNIITRILHVPKHRVFKNTLAEWCREIWAALSIEVLKGDERQGSAGTKGPGKREIREKTQRPVASSGKIPTRKNPGATHVGYRTRFSLDGRREVEALHHRGYFIPAHLERCRLNINCHVEKFVFQRPAFGKRRNSTGIVDAFLKKKGGGGPRRGFGTRGEARRMTS</sequence>
<feature type="region of interest" description="Disordered" evidence="1">
    <location>
        <begin position="232"/>
        <end position="258"/>
    </location>
</feature>
<proteinExistence type="predicted"/>
<evidence type="ECO:0008006" key="4">
    <source>
        <dbReference type="Google" id="ProtNLM"/>
    </source>
</evidence>
<feature type="compositionally biased region" description="Polar residues" evidence="1">
    <location>
        <begin position="243"/>
        <end position="254"/>
    </location>
</feature>
<feature type="compositionally biased region" description="Basic and acidic residues" evidence="1">
    <location>
        <begin position="390"/>
        <end position="399"/>
    </location>
</feature>
<keyword evidence="3" id="KW-1185">Reference proteome</keyword>
<feature type="region of interest" description="Disordered" evidence="1">
    <location>
        <begin position="1"/>
        <end position="24"/>
    </location>
</feature>
<dbReference type="EMBL" id="JARBHB010000015">
    <property type="protein sequence ID" value="KAJ8867369.1"/>
    <property type="molecule type" value="Genomic_DNA"/>
</dbReference>
<dbReference type="Proteomes" id="UP001159363">
    <property type="component" value="Chromosome 14"/>
</dbReference>
<name>A0ABQ9G4I0_9NEOP</name>
<feature type="region of interest" description="Disordered" evidence="1">
    <location>
        <begin position="380"/>
        <end position="419"/>
    </location>
</feature>
<comment type="caution">
    <text evidence="2">The sequence shown here is derived from an EMBL/GenBank/DDBJ whole genome shotgun (WGS) entry which is preliminary data.</text>
</comment>